<accession>A0A914WN82</accession>
<dbReference type="InterPro" id="IPR000626">
    <property type="entry name" value="Ubiquitin-like_dom"/>
</dbReference>
<dbReference type="PANTHER" id="PTHR14557">
    <property type="entry name" value="PROTEIN C7ORF21"/>
    <property type="match status" value="1"/>
</dbReference>
<keyword evidence="2" id="KW-1133">Transmembrane helix</keyword>
<feature type="transmembrane region" description="Helical" evidence="2">
    <location>
        <begin position="299"/>
        <end position="318"/>
    </location>
</feature>
<dbReference type="AlphaFoldDB" id="A0A914WN82"/>
<proteinExistence type="predicted"/>
<evidence type="ECO:0000256" key="2">
    <source>
        <dbReference type="SAM" id="Phobius"/>
    </source>
</evidence>
<dbReference type="CDD" id="cd17057">
    <property type="entry name" value="Ubl_TMUB1_like"/>
    <property type="match status" value="1"/>
</dbReference>
<dbReference type="SMART" id="SM00213">
    <property type="entry name" value="UBQ"/>
    <property type="match status" value="1"/>
</dbReference>
<evidence type="ECO:0000259" key="3">
    <source>
        <dbReference type="PROSITE" id="PS50053"/>
    </source>
</evidence>
<evidence type="ECO:0000313" key="4">
    <source>
        <dbReference type="Proteomes" id="UP000887566"/>
    </source>
</evidence>
<evidence type="ECO:0000313" key="5">
    <source>
        <dbReference type="WBParaSite" id="PSAMB.scaffold4363size14893.g24099.t1"/>
    </source>
</evidence>
<dbReference type="Pfam" id="PF00240">
    <property type="entry name" value="ubiquitin"/>
    <property type="match status" value="1"/>
</dbReference>
<organism evidence="4 5">
    <name type="scientific">Plectus sambesii</name>
    <dbReference type="NCBI Taxonomy" id="2011161"/>
    <lineage>
        <taxon>Eukaryota</taxon>
        <taxon>Metazoa</taxon>
        <taxon>Ecdysozoa</taxon>
        <taxon>Nematoda</taxon>
        <taxon>Chromadorea</taxon>
        <taxon>Plectida</taxon>
        <taxon>Plectina</taxon>
        <taxon>Plectoidea</taxon>
        <taxon>Plectidae</taxon>
        <taxon>Plectus</taxon>
    </lineage>
</organism>
<feature type="region of interest" description="Disordered" evidence="1">
    <location>
        <begin position="112"/>
        <end position="132"/>
    </location>
</feature>
<dbReference type="InterPro" id="IPR040352">
    <property type="entry name" value="TMUB1/2"/>
</dbReference>
<feature type="domain" description="Ubiquitin-like" evidence="3">
    <location>
        <begin position="183"/>
        <end position="251"/>
    </location>
</feature>
<dbReference type="Gene3D" id="3.10.20.90">
    <property type="entry name" value="Phosphatidylinositol 3-kinase Catalytic Subunit, Chain A, domain 1"/>
    <property type="match status" value="1"/>
</dbReference>
<keyword evidence="4" id="KW-1185">Reference proteome</keyword>
<dbReference type="GO" id="GO:0036503">
    <property type="term" value="P:ERAD pathway"/>
    <property type="evidence" value="ECO:0007669"/>
    <property type="project" value="InterPro"/>
</dbReference>
<reference evidence="5" key="1">
    <citation type="submission" date="2022-11" db="UniProtKB">
        <authorList>
            <consortium name="WormBaseParasite"/>
        </authorList>
    </citation>
    <scope>IDENTIFICATION</scope>
</reference>
<feature type="transmembrane region" description="Helical" evidence="2">
    <location>
        <begin position="12"/>
        <end position="29"/>
    </location>
</feature>
<evidence type="ECO:0000256" key="1">
    <source>
        <dbReference type="SAM" id="MobiDB-lite"/>
    </source>
</evidence>
<dbReference type="InterPro" id="IPR029071">
    <property type="entry name" value="Ubiquitin-like_domsf"/>
</dbReference>
<dbReference type="SUPFAM" id="SSF54236">
    <property type="entry name" value="Ubiquitin-like"/>
    <property type="match status" value="1"/>
</dbReference>
<sequence length="364" mass="40314">MAMIEGLGDEVTYALLILFLVLVLSLAWLSTGVRPFNYYVWLIQLQTMPQRRVIQVLHMDEQSAIQLERETSTDSTRTWRVPSDENEISTEETSIINHLADFNDLQVEIEEMNPTTPSGSPAQPAVNGDISPSTATQAQIENVAESGIPATGKCEIKCETKCEIVTQPSPVEQESDDAQPGDTRIKLKFLDDTQRMVAAWLSQTVGDFKREHFTPAVHEGKVVRLIYRGQLLRDDGRSLESYGLHDNCIVHCHVSTTPYQAENGNGDNNRANISAPGVTGGSNNGTDQGGTGRLNIGRYINVIFTLKFLALWLGAVLYPELFDFASFFSLFMCTVVYALFVFTNYRARETVAQPHSSSPSVTGN</sequence>
<dbReference type="PANTHER" id="PTHR14557:SF5">
    <property type="entry name" value="UBIQUITIN-LIKE DOMAIN-CONTAINING PROTEIN"/>
    <property type="match status" value="1"/>
</dbReference>
<dbReference type="PROSITE" id="PS50053">
    <property type="entry name" value="UBIQUITIN_2"/>
    <property type="match status" value="1"/>
</dbReference>
<dbReference type="WBParaSite" id="PSAMB.scaffold4363size14893.g24099.t1">
    <property type="protein sequence ID" value="PSAMB.scaffold4363size14893.g24099.t1"/>
    <property type="gene ID" value="PSAMB.scaffold4363size14893.g24099"/>
</dbReference>
<keyword evidence="2" id="KW-0812">Transmembrane</keyword>
<name>A0A914WN82_9BILA</name>
<dbReference type="Proteomes" id="UP000887566">
    <property type="component" value="Unplaced"/>
</dbReference>
<keyword evidence="2" id="KW-0472">Membrane</keyword>
<feature type="transmembrane region" description="Helical" evidence="2">
    <location>
        <begin position="324"/>
        <end position="345"/>
    </location>
</feature>
<protein>
    <submittedName>
        <fullName evidence="5">Ubiquitin-like domain-containing protein</fullName>
    </submittedName>
</protein>